<sequence>MNTSWTGGQQQADEDRAKLEEFEKRVDPNNKQQTDLLEEMRRHTEQLEKSRKYEDPRLSFSTPEFKEAQRKFQARFNVNFDRPIEYGMVKKYPWSTPTLQKLEVPVDVDGNPWPLDENGNPILKEGVDMEPSKQFERMAQGSR</sequence>
<dbReference type="GeneID" id="19016292"/>
<dbReference type="eggNOG" id="ENOG502S5PJ">
    <property type="taxonomic scope" value="Eukaryota"/>
</dbReference>
<evidence type="ECO:0000313" key="2">
    <source>
        <dbReference type="EMBL" id="CCO15997.1"/>
    </source>
</evidence>
<keyword evidence="3" id="KW-1185">Reference proteome</keyword>
<evidence type="ECO:0000256" key="1">
    <source>
        <dbReference type="SAM" id="MobiDB-lite"/>
    </source>
</evidence>
<dbReference type="AlphaFoldDB" id="K8ED54"/>
<proteinExistence type="predicted"/>
<organism evidence="2 3">
    <name type="scientific">Bathycoccus prasinos</name>
    <dbReference type="NCBI Taxonomy" id="41875"/>
    <lineage>
        <taxon>Eukaryota</taxon>
        <taxon>Viridiplantae</taxon>
        <taxon>Chlorophyta</taxon>
        <taxon>Mamiellophyceae</taxon>
        <taxon>Mamiellales</taxon>
        <taxon>Bathycoccaceae</taxon>
        <taxon>Bathycoccus</taxon>
    </lineage>
</organism>
<evidence type="ECO:0000313" key="3">
    <source>
        <dbReference type="Proteomes" id="UP000198341"/>
    </source>
</evidence>
<dbReference type="OrthoDB" id="564430at2759"/>
<feature type="region of interest" description="Disordered" evidence="1">
    <location>
        <begin position="108"/>
        <end position="143"/>
    </location>
</feature>
<feature type="compositionally biased region" description="Basic and acidic residues" evidence="1">
    <location>
        <begin position="125"/>
        <end position="136"/>
    </location>
</feature>
<feature type="compositionally biased region" description="Basic and acidic residues" evidence="1">
    <location>
        <begin position="13"/>
        <end position="28"/>
    </location>
</feature>
<dbReference type="Proteomes" id="UP000198341">
    <property type="component" value="Chromosome 4"/>
</dbReference>
<gene>
    <name evidence="2" type="ORF">Bathy04g02670</name>
</gene>
<accession>K8ED54</accession>
<dbReference type="KEGG" id="bpg:Bathy04g02670"/>
<name>K8ED54_9CHLO</name>
<dbReference type="RefSeq" id="XP_007513472.1">
    <property type="nucleotide sequence ID" value="XM_007513410.1"/>
</dbReference>
<protein>
    <submittedName>
        <fullName evidence="2">Uncharacterized protein</fullName>
    </submittedName>
</protein>
<dbReference type="EMBL" id="FO082275">
    <property type="protein sequence ID" value="CCO15997.1"/>
    <property type="molecule type" value="Genomic_DNA"/>
</dbReference>
<reference evidence="2 3" key="1">
    <citation type="submission" date="2011-10" db="EMBL/GenBank/DDBJ databases">
        <authorList>
            <person name="Genoscope - CEA"/>
        </authorList>
    </citation>
    <scope>NUCLEOTIDE SEQUENCE [LARGE SCALE GENOMIC DNA]</scope>
    <source>
        <strain evidence="2 3">RCC 1105</strain>
    </source>
</reference>
<feature type="compositionally biased region" description="Polar residues" evidence="1">
    <location>
        <begin position="1"/>
        <end position="11"/>
    </location>
</feature>
<feature type="region of interest" description="Disordered" evidence="1">
    <location>
        <begin position="1"/>
        <end position="37"/>
    </location>
</feature>